<protein>
    <submittedName>
        <fullName evidence="1">Uncharacterized protein</fullName>
    </submittedName>
</protein>
<reference evidence="1 2" key="1">
    <citation type="submission" date="2007-08" db="EMBL/GenBank/DDBJ databases">
        <title>Draft genome sequence of Clostridium leptum (DSM 753).</title>
        <authorList>
            <person name="Sudarsanam P."/>
            <person name="Ley R."/>
            <person name="Guruge J."/>
            <person name="Turnbaugh P.J."/>
            <person name="Mahowald M."/>
            <person name="Liep D."/>
            <person name="Gordon J."/>
        </authorList>
    </citation>
    <scope>NUCLEOTIDE SEQUENCE [LARGE SCALE GENOMIC DNA]</scope>
    <source>
        <strain evidence="1 2">DSM 753</strain>
    </source>
</reference>
<reference evidence="1 2" key="2">
    <citation type="submission" date="2007-08" db="EMBL/GenBank/DDBJ databases">
        <authorList>
            <person name="Fulton L."/>
            <person name="Clifton S."/>
            <person name="Fulton B."/>
            <person name="Xu J."/>
            <person name="Minx P."/>
            <person name="Pepin K.H."/>
            <person name="Johnson M."/>
            <person name="Thiruvilangam P."/>
            <person name="Bhonagiri V."/>
            <person name="Nash W.E."/>
            <person name="Wang C."/>
            <person name="Mardis E.R."/>
            <person name="Wilson R.K."/>
        </authorList>
    </citation>
    <scope>NUCLEOTIDE SEQUENCE [LARGE SCALE GENOMIC DNA]</scope>
    <source>
        <strain evidence="1 2">DSM 753</strain>
    </source>
</reference>
<accession>A7VUW4</accession>
<evidence type="ECO:0000313" key="2">
    <source>
        <dbReference type="Proteomes" id="UP000003490"/>
    </source>
</evidence>
<dbReference type="Proteomes" id="UP000003490">
    <property type="component" value="Unassembled WGS sequence"/>
</dbReference>
<sequence length="35" mass="4253">MHFCWYGVKGGKKPFRRRSEKIFMKLKKKPQEGLL</sequence>
<gene>
    <name evidence="1" type="ORF">CLOLEP_02361</name>
</gene>
<evidence type="ECO:0000313" key="1">
    <source>
        <dbReference type="EMBL" id="EDO60764.1"/>
    </source>
</evidence>
<name>A7VUW4_9FIRM</name>
<organism evidence="1 2">
    <name type="scientific">[Clostridium] leptum DSM 753</name>
    <dbReference type="NCBI Taxonomy" id="428125"/>
    <lineage>
        <taxon>Bacteria</taxon>
        <taxon>Bacillati</taxon>
        <taxon>Bacillota</taxon>
        <taxon>Clostridia</taxon>
        <taxon>Eubacteriales</taxon>
        <taxon>Oscillospiraceae</taxon>
        <taxon>Oscillospiraceae incertae sedis</taxon>
    </lineage>
</organism>
<proteinExistence type="predicted"/>
<dbReference type="AlphaFoldDB" id="A7VUW4"/>
<dbReference type="HOGENOM" id="CLU_3364267_0_0_9"/>
<dbReference type="EMBL" id="ABCB02000019">
    <property type="protein sequence ID" value="EDO60764.1"/>
    <property type="molecule type" value="Genomic_DNA"/>
</dbReference>
<comment type="caution">
    <text evidence="1">The sequence shown here is derived from an EMBL/GenBank/DDBJ whole genome shotgun (WGS) entry which is preliminary data.</text>
</comment>